<gene>
    <name evidence="1" type="ORF">HNP73_003446</name>
</gene>
<organism evidence="1 2">
    <name type="scientific">Amaricoccus macauensis</name>
    <dbReference type="NCBI Taxonomy" id="57001"/>
    <lineage>
        <taxon>Bacteria</taxon>
        <taxon>Pseudomonadati</taxon>
        <taxon>Pseudomonadota</taxon>
        <taxon>Alphaproteobacteria</taxon>
        <taxon>Rhodobacterales</taxon>
        <taxon>Paracoccaceae</taxon>
        <taxon>Amaricoccus</taxon>
    </lineage>
</organism>
<sequence length="238" mass="24415">MPRTSELSLPLVMPAQAQKHVTVNQALAILDTVTQLRVKDSLTTTPPPSAGDGDAFLVPAGAGGAWAGKAGMIAAWSNGGWSYLTPRPGWRAWDERLAGWQMFDGSVWVPNALAVSAGGARLSARVLEFDHEIAAGATNLTTVRIPAGAQVVGLSGRVTSAVVGAGITGWRAGVTGSDNRYGSGLGLTRNSYVAGLSGAPVTYYAATPVLLSAEGGAFVSGTVRLALHLLEISPPRAV</sequence>
<dbReference type="Pfam" id="PF10983">
    <property type="entry name" value="DUF2793"/>
    <property type="match status" value="1"/>
</dbReference>
<keyword evidence="2" id="KW-1185">Reference proteome</keyword>
<comment type="caution">
    <text evidence="1">The sequence shown here is derived from an EMBL/GenBank/DDBJ whole genome shotgun (WGS) entry which is preliminary data.</text>
</comment>
<protein>
    <recommendedName>
        <fullName evidence="3">DUF2793 domain-containing protein</fullName>
    </recommendedName>
</protein>
<dbReference type="InterPro" id="IPR021251">
    <property type="entry name" value="DUF2793"/>
</dbReference>
<proteinExistence type="predicted"/>
<dbReference type="AlphaFoldDB" id="A0A840SK43"/>
<dbReference type="Proteomes" id="UP000549457">
    <property type="component" value="Unassembled WGS sequence"/>
</dbReference>
<evidence type="ECO:0000313" key="1">
    <source>
        <dbReference type="EMBL" id="MBB5223499.1"/>
    </source>
</evidence>
<name>A0A840SK43_9RHOB</name>
<reference evidence="1 2" key="1">
    <citation type="submission" date="2020-08" db="EMBL/GenBank/DDBJ databases">
        <title>Genomic Encyclopedia of Type Strains, Phase IV (KMG-IV): sequencing the most valuable type-strain genomes for metagenomic binning, comparative biology and taxonomic classification.</title>
        <authorList>
            <person name="Goeker M."/>
        </authorList>
    </citation>
    <scope>NUCLEOTIDE SEQUENCE [LARGE SCALE GENOMIC DNA]</scope>
    <source>
        <strain evidence="1 2">DSM 101730</strain>
    </source>
</reference>
<evidence type="ECO:0008006" key="3">
    <source>
        <dbReference type="Google" id="ProtNLM"/>
    </source>
</evidence>
<dbReference type="RefSeq" id="WP_184152367.1">
    <property type="nucleotide sequence ID" value="NZ_JACHFM010000003.1"/>
</dbReference>
<evidence type="ECO:0000313" key="2">
    <source>
        <dbReference type="Proteomes" id="UP000549457"/>
    </source>
</evidence>
<dbReference type="EMBL" id="JACHFM010000003">
    <property type="protein sequence ID" value="MBB5223499.1"/>
    <property type="molecule type" value="Genomic_DNA"/>
</dbReference>
<accession>A0A840SK43</accession>